<dbReference type="SUPFAM" id="SSF82895">
    <property type="entry name" value="TSP-1 type 1 repeat"/>
    <property type="match status" value="1"/>
</dbReference>
<evidence type="ECO:0000256" key="4">
    <source>
        <dbReference type="ARBA" id="ARBA00022670"/>
    </source>
</evidence>
<dbReference type="PIRSF" id="PIRSF036365">
    <property type="entry name" value="Astacin_nematoda"/>
    <property type="match status" value="1"/>
</dbReference>
<evidence type="ECO:0000256" key="13">
    <source>
        <dbReference type="PROSITE-ProRule" id="PRU00059"/>
    </source>
</evidence>
<keyword evidence="3" id="KW-0245">EGF-like domain</keyword>
<organism evidence="19 20">
    <name type="scientific">Panagrolaimus superbus</name>
    <dbReference type="NCBI Taxonomy" id="310955"/>
    <lineage>
        <taxon>Eukaryota</taxon>
        <taxon>Metazoa</taxon>
        <taxon>Ecdysozoa</taxon>
        <taxon>Nematoda</taxon>
        <taxon>Chromadorea</taxon>
        <taxon>Rhabditida</taxon>
        <taxon>Tylenchina</taxon>
        <taxon>Panagrolaimomorpha</taxon>
        <taxon>Panagrolaimoidea</taxon>
        <taxon>Panagrolaimidae</taxon>
        <taxon>Panagrolaimus</taxon>
    </lineage>
</organism>
<dbReference type="CDD" id="cd04280">
    <property type="entry name" value="ZnMc_astacin_like"/>
    <property type="match status" value="1"/>
</dbReference>
<evidence type="ECO:0000256" key="8">
    <source>
        <dbReference type="ARBA" id="ARBA00022833"/>
    </source>
</evidence>
<feature type="chain" id="PRO_5038154416" description="Zinc metalloproteinase" evidence="12 15">
    <location>
        <begin position="19"/>
        <end position="610"/>
    </location>
</feature>
<dbReference type="GO" id="GO:0005576">
    <property type="term" value="C:extracellular region"/>
    <property type="evidence" value="ECO:0007669"/>
    <property type="project" value="UniProtKB-SubCell"/>
</dbReference>
<name>A0A914YK40_9BILA</name>
<evidence type="ECO:0000256" key="2">
    <source>
        <dbReference type="ARBA" id="ARBA00022525"/>
    </source>
</evidence>
<dbReference type="InterPro" id="IPR024079">
    <property type="entry name" value="MetalloPept_cat_dom_sf"/>
</dbReference>
<dbReference type="InterPro" id="IPR000859">
    <property type="entry name" value="CUB_dom"/>
</dbReference>
<keyword evidence="5 14" id="KW-0479">Metal-binding</keyword>
<dbReference type="PROSITE" id="PS01180">
    <property type="entry name" value="CUB"/>
    <property type="match status" value="1"/>
</dbReference>
<dbReference type="InterPro" id="IPR001506">
    <property type="entry name" value="Peptidase_M12A"/>
</dbReference>
<evidence type="ECO:0000256" key="7">
    <source>
        <dbReference type="ARBA" id="ARBA00022801"/>
    </source>
</evidence>
<dbReference type="InterPro" id="IPR036383">
    <property type="entry name" value="TSP1_rpt_sf"/>
</dbReference>
<dbReference type="AlphaFoldDB" id="A0A914YK40"/>
<keyword evidence="9 14" id="KW-0482">Metalloprotease</keyword>
<comment type="caution">
    <text evidence="13">Lacks conserved residue(s) required for the propagation of feature annotation.</text>
</comment>
<evidence type="ECO:0000256" key="6">
    <source>
        <dbReference type="ARBA" id="ARBA00022729"/>
    </source>
</evidence>
<dbReference type="PANTHER" id="PTHR10127:SF849">
    <property type="entry name" value="ZINC METALLOPROTEINASE NAS-36"/>
    <property type="match status" value="1"/>
</dbReference>
<feature type="binding site" evidence="14">
    <location>
        <position position="246"/>
    </location>
    <ligand>
        <name>Zn(2+)</name>
        <dbReference type="ChEBI" id="CHEBI:29105"/>
        <note>catalytic</note>
    </ligand>
</feature>
<keyword evidence="4 14" id="KW-0645">Protease</keyword>
<evidence type="ECO:0000259" key="18">
    <source>
        <dbReference type="PROSITE" id="PS51864"/>
    </source>
</evidence>
<evidence type="ECO:0000313" key="20">
    <source>
        <dbReference type="WBParaSite" id="PSU_v2.g17675.t1"/>
    </source>
</evidence>
<dbReference type="PRINTS" id="PR00480">
    <property type="entry name" value="ASTACIN"/>
</dbReference>
<dbReference type="WBParaSite" id="PSU_v2.g17675.t1">
    <property type="protein sequence ID" value="PSU_v2.g17675.t1"/>
    <property type="gene ID" value="PSU_v2.g17675"/>
</dbReference>
<keyword evidence="7 14" id="KW-0378">Hydrolase</keyword>
<evidence type="ECO:0000256" key="9">
    <source>
        <dbReference type="ARBA" id="ARBA00023049"/>
    </source>
</evidence>
<evidence type="ECO:0000256" key="12">
    <source>
        <dbReference type="PIRNR" id="PIRNR036365"/>
    </source>
</evidence>
<feature type="domain" description="CUB" evidence="17">
    <location>
        <begin position="376"/>
        <end position="490"/>
    </location>
</feature>
<keyword evidence="2 12" id="KW-0964">Secreted</keyword>
<dbReference type="Gene3D" id="2.20.100.10">
    <property type="entry name" value="Thrombospondin type-1 (TSP1) repeat"/>
    <property type="match status" value="1"/>
</dbReference>
<evidence type="ECO:0000256" key="14">
    <source>
        <dbReference type="PROSITE-ProRule" id="PRU01211"/>
    </source>
</evidence>
<comment type="cofactor">
    <cofactor evidence="14 15">
        <name>Zn(2+)</name>
        <dbReference type="ChEBI" id="CHEBI:29105"/>
    </cofactor>
    <text evidence="14 15">Binds 1 zinc ion per subunit.</text>
</comment>
<feature type="signal peptide" evidence="12 15">
    <location>
        <begin position="1"/>
        <end position="18"/>
    </location>
</feature>
<evidence type="ECO:0000256" key="11">
    <source>
        <dbReference type="ARBA" id="ARBA00023180"/>
    </source>
</evidence>
<dbReference type="GO" id="GO:0004222">
    <property type="term" value="F:metalloendopeptidase activity"/>
    <property type="evidence" value="ECO:0007669"/>
    <property type="project" value="UniProtKB-UniRule"/>
</dbReference>
<keyword evidence="11" id="KW-0325">Glycoprotein</keyword>
<dbReference type="Pfam" id="PF00090">
    <property type="entry name" value="TSP_1"/>
    <property type="match status" value="1"/>
</dbReference>
<dbReference type="PANTHER" id="PTHR10127">
    <property type="entry name" value="DISCOIDIN, CUB, EGF, LAMININ , AND ZINC METALLOPROTEASE DOMAIN CONTAINING"/>
    <property type="match status" value="1"/>
</dbReference>
<dbReference type="Gene3D" id="2.60.120.290">
    <property type="entry name" value="Spermadhesin, CUB domain"/>
    <property type="match status" value="1"/>
</dbReference>
<dbReference type="Pfam" id="PF00431">
    <property type="entry name" value="CUB"/>
    <property type="match status" value="1"/>
</dbReference>
<feature type="binding site" evidence="14">
    <location>
        <position position="256"/>
    </location>
    <ligand>
        <name>Zn(2+)</name>
        <dbReference type="ChEBI" id="CHEBI:29105"/>
        <note>catalytic</note>
    </ligand>
</feature>
<dbReference type="GO" id="GO:0006508">
    <property type="term" value="P:proteolysis"/>
    <property type="evidence" value="ECO:0007669"/>
    <property type="project" value="UniProtKB-KW"/>
</dbReference>
<protein>
    <recommendedName>
        <fullName evidence="12">Zinc metalloproteinase</fullName>
    </recommendedName>
</protein>
<evidence type="ECO:0000313" key="19">
    <source>
        <dbReference type="Proteomes" id="UP000887577"/>
    </source>
</evidence>
<dbReference type="Gene3D" id="3.40.390.10">
    <property type="entry name" value="Collagenase (Catalytic Domain)"/>
    <property type="match status" value="1"/>
</dbReference>
<keyword evidence="8 14" id="KW-0862">Zinc</keyword>
<proteinExistence type="predicted"/>
<dbReference type="Proteomes" id="UP000887577">
    <property type="component" value="Unplaced"/>
</dbReference>
<dbReference type="PROSITE" id="PS51864">
    <property type="entry name" value="ASTACIN"/>
    <property type="match status" value="1"/>
</dbReference>
<dbReference type="InterPro" id="IPR000884">
    <property type="entry name" value="TSP1_rpt"/>
</dbReference>
<evidence type="ECO:0000256" key="5">
    <source>
        <dbReference type="ARBA" id="ARBA00022723"/>
    </source>
</evidence>
<dbReference type="InterPro" id="IPR034035">
    <property type="entry name" value="Astacin-like_dom"/>
</dbReference>
<dbReference type="PROSITE" id="PS50092">
    <property type="entry name" value="TSP1"/>
    <property type="match status" value="1"/>
</dbReference>
<evidence type="ECO:0000256" key="10">
    <source>
        <dbReference type="ARBA" id="ARBA00023157"/>
    </source>
</evidence>
<keyword evidence="10" id="KW-1015">Disulfide bond</keyword>
<reference evidence="20" key="1">
    <citation type="submission" date="2022-11" db="UniProtKB">
        <authorList>
            <consortium name="WormBaseParasite"/>
        </authorList>
    </citation>
    <scope>IDENTIFICATION</scope>
</reference>
<keyword evidence="19" id="KW-1185">Reference proteome</keyword>
<accession>A0A914YK40</accession>
<feature type="active site" evidence="14">
    <location>
        <position position="247"/>
    </location>
</feature>
<dbReference type="GO" id="GO:0018996">
    <property type="term" value="P:molting cycle, collagen and cuticulin-based cuticle"/>
    <property type="evidence" value="ECO:0007669"/>
    <property type="project" value="InterPro"/>
</dbReference>
<feature type="compositionally biased region" description="Low complexity" evidence="16">
    <location>
        <begin position="27"/>
        <end position="45"/>
    </location>
</feature>
<evidence type="ECO:0000259" key="17">
    <source>
        <dbReference type="PROSITE" id="PS01180"/>
    </source>
</evidence>
<feature type="region of interest" description="Disordered" evidence="16">
    <location>
        <begin position="27"/>
        <end position="47"/>
    </location>
</feature>
<evidence type="ECO:0000256" key="16">
    <source>
        <dbReference type="SAM" id="MobiDB-lite"/>
    </source>
</evidence>
<sequence>MIKIFILTIFLFISLNAAAPVDVTTNTTSTTLPSTSSSTPTSTVSKLPGEEAVKDELSDHFGVEEKTLDSIEGLLLKLKEKTHKKVFGNRVFSRDSAVDSTKPVSISSTQPKTKPELAPFLFEGDIFLTEKQVISLLGHVDDGNGTINQRKYRSLSSDPDAIWDEFPIKYRFHDSLSVYAIKQIIEAVNYWENTTCIKFEHVVQKPDEDYIEFFKGQGCYSMIGKYGGRQGVSIGEGCERLGVIEHEIGHALGLWHEQSRPDAGEFIEVEKDFILPSYTSDFQMRSNNSLIPIEINGLVKFAYKIFKGTEEINTLGIPYDYGSVMHYGSTAFSADGTSKTLLTRDPNYQYTIGQRERLSFYDIQVINKAYCEDAKCGSVLTLKDEWKTISSPNYEEDGYTENQMCSWILKAPKKQRIEIEFIEEFSFLCATTCVDYVELKLSKDQRNTGPRFCCYRKPEKSLISESHQIVVIFRSQIGQDIGFKLQARATMKMVELKKQIFKTTTQKPTTISGHNILSSWGQWSECSRPCGGCGIKSRVRICETAECDDKTQEFESCNLQACPVNEECQKVLFSNRLCDSRVCSQLDSVAECNVPTCCPPFNLNEGQCVS</sequence>
<dbReference type="SMART" id="SM00235">
    <property type="entry name" value="ZnMc"/>
    <property type="match status" value="1"/>
</dbReference>
<dbReference type="SUPFAM" id="SSF49854">
    <property type="entry name" value="Spermadhesin, CUB domain"/>
    <property type="match status" value="1"/>
</dbReference>
<dbReference type="SMART" id="SM00042">
    <property type="entry name" value="CUB"/>
    <property type="match status" value="1"/>
</dbReference>
<keyword evidence="6 12" id="KW-0732">Signal</keyword>
<comment type="subcellular location">
    <subcellularLocation>
        <location evidence="1 12">Secreted</location>
    </subcellularLocation>
</comment>
<evidence type="ECO:0000256" key="15">
    <source>
        <dbReference type="RuleBase" id="RU361183"/>
    </source>
</evidence>
<feature type="binding site" evidence="14">
    <location>
        <position position="250"/>
    </location>
    <ligand>
        <name>Zn(2+)</name>
        <dbReference type="ChEBI" id="CHEBI:29105"/>
        <note>catalytic</note>
    </ligand>
</feature>
<evidence type="ECO:0000256" key="1">
    <source>
        <dbReference type="ARBA" id="ARBA00004613"/>
    </source>
</evidence>
<dbReference type="Pfam" id="PF01400">
    <property type="entry name" value="Astacin"/>
    <property type="match status" value="2"/>
</dbReference>
<dbReference type="InterPro" id="IPR035914">
    <property type="entry name" value="Sperma_CUB_dom_sf"/>
</dbReference>
<feature type="domain" description="Peptidase M12A" evidence="18">
    <location>
        <begin position="153"/>
        <end position="372"/>
    </location>
</feature>
<dbReference type="SUPFAM" id="SSF55486">
    <property type="entry name" value="Metalloproteases ('zincins'), catalytic domain"/>
    <property type="match status" value="1"/>
</dbReference>
<evidence type="ECO:0000256" key="3">
    <source>
        <dbReference type="ARBA" id="ARBA00022536"/>
    </source>
</evidence>
<dbReference type="CDD" id="cd00041">
    <property type="entry name" value="CUB"/>
    <property type="match status" value="1"/>
</dbReference>
<dbReference type="GO" id="GO:0008270">
    <property type="term" value="F:zinc ion binding"/>
    <property type="evidence" value="ECO:0007669"/>
    <property type="project" value="UniProtKB-UniRule"/>
</dbReference>
<dbReference type="InterPro" id="IPR006026">
    <property type="entry name" value="Peptidase_Metallo"/>
</dbReference>
<dbReference type="SMART" id="SM00209">
    <property type="entry name" value="TSP1"/>
    <property type="match status" value="1"/>
</dbReference>
<dbReference type="InterPro" id="IPR017050">
    <property type="entry name" value="Metallopeptidase_nem"/>
</dbReference>